<keyword evidence="3" id="KW-0132">Cell division</keyword>
<comment type="caution">
    <text evidence="3">The sequence shown here is derived from an EMBL/GenBank/DDBJ whole genome shotgun (WGS) entry which is preliminary data.</text>
</comment>
<dbReference type="GO" id="GO:0051301">
    <property type="term" value="P:cell division"/>
    <property type="evidence" value="ECO:0007669"/>
    <property type="project" value="UniProtKB-KW"/>
</dbReference>
<proteinExistence type="predicted"/>
<reference evidence="3 4" key="1">
    <citation type="submission" date="2021-03" db="EMBL/GenBank/DDBJ databases">
        <title>Genomic Encyclopedia of Type Strains, Phase IV (KMG-IV): sequencing the most valuable type-strain genomes for metagenomic binning, comparative biology and taxonomic classification.</title>
        <authorList>
            <person name="Goeker M."/>
        </authorList>
    </citation>
    <scope>NUCLEOTIDE SEQUENCE [LARGE SCALE GENOMIC DNA]</scope>
    <source>
        <strain evidence="3 4">DSM 28783</strain>
    </source>
</reference>
<keyword evidence="1" id="KW-0175">Coiled coil</keyword>
<evidence type="ECO:0000256" key="2">
    <source>
        <dbReference type="SAM" id="Phobius"/>
    </source>
</evidence>
<protein>
    <submittedName>
        <fullName evidence="3">Cell division protein FtsL</fullName>
    </submittedName>
</protein>
<keyword evidence="2" id="KW-1133">Transmembrane helix</keyword>
<evidence type="ECO:0000313" key="3">
    <source>
        <dbReference type="EMBL" id="MBP2033928.1"/>
    </source>
</evidence>
<name>A0ABS4KV62_9CLOT</name>
<keyword evidence="2" id="KW-0472">Membrane</keyword>
<evidence type="ECO:0000313" key="4">
    <source>
        <dbReference type="Proteomes" id="UP001519307"/>
    </source>
</evidence>
<keyword evidence="4" id="KW-1185">Reference proteome</keyword>
<feature type="coiled-coil region" evidence="1">
    <location>
        <begin position="30"/>
        <end position="57"/>
    </location>
</feature>
<dbReference type="Pfam" id="PF04977">
    <property type="entry name" value="DivIC"/>
    <property type="match status" value="1"/>
</dbReference>
<organism evidence="3 4">
    <name type="scientific">Clostridium algifaecis</name>
    <dbReference type="NCBI Taxonomy" id="1472040"/>
    <lineage>
        <taxon>Bacteria</taxon>
        <taxon>Bacillati</taxon>
        <taxon>Bacillota</taxon>
        <taxon>Clostridia</taxon>
        <taxon>Eubacteriales</taxon>
        <taxon>Clostridiaceae</taxon>
        <taxon>Clostridium</taxon>
    </lineage>
</organism>
<accession>A0ABS4KV62</accession>
<evidence type="ECO:0000256" key="1">
    <source>
        <dbReference type="SAM" id="Coils"/>
    </source>
</evidence>
<dbReference type="Proteomes" id="UP001519307">
    <property type="component" value="Unassembled WGS sequence"/>
</dbReference>
<keyword evidence="2" id="KW-0812">Transmembrane</keyword>
<keyword evidence="3" id="KW-0131">Cell cycle</keyword>
<gene>
    <name evidence="3" type="ORF">J2Z42_002641</name>
</gene>
<sequence>MKFRIKPKNIFVILIAAYVCYIFVNQQITMRNINQQINDKHAEEQKLKEKNIKLQDEVKMSTSDMYIEKLAREKLGFIKQGETPVINVKN</sequence>
<dbReference type="EMBL" id="JAGGLM010000026">
    <property type="protein sequence ID" value="MBP2033928.1"/>
    <property type="molecule type" value="Genomic_DNA"/>
</dbReference>
<dbReference type="InterPro" id="IPR007060">
    <property type="entry name" value="FtsL/DivIC"/>
</dbReference>
<dbReference type="RefSeq" id="WP_209703173.1">
    <property type="nucleotide sequence ID" value="NZ_JAGGLM010000026.1"/>
</dbReference>
<feature type="transmembrane region" description="Helical" evidence="2">
    <location>
        <begin position="7"/>
        <end position="24"/>
    </location>
</feature>